<dbReference type="Proteomes" id="UP000601990">
    <property type="component" value="Unassembled WGS sequence"/>
</dbReference>
<protein>
    <submittedName>
        <fullName evidence="1">Uncharacterized protein</fullName>
    </submittedName>
</protein>
<evidence type="ECO:0000313" key="1">
    <source>
        <dbReference type="EMBL" id="NMF94289.1"/>
    </source>
</evidence>
<keyword evidence="2" id="KW-1185">Reference proteome</keyword>
<sequence length="94" mass="11445">MRRRVTETSTDELYERFPHLRKIDLLWGSPECRKFLFMLMTDTRGGTRQGFPREHGATIMALLLEHDRCFPQFEHVVSPHDQRWGNDMRRKEWR</sequence>
<gene>
    <name evidence="1" type="ORF">GO608_13235</name>
</gene>
<proteinExistence type="predicted"/>
<evidence type="ECO:0000313" key="2">
    <source>
        <dbReference type="Proteomes" id="UP000601990"/>
    </source>
</evidence>
<reference evidence="1" key="1">
    <citation type="submission" date="2019-12" db="EMBL/GenBank/DDBJ databases">
        <title>Comparative genomics gives insights into the taxonomy of the Azoarcus-Aromatoleum group and reveals separate origins of nif in the plant-associated Azoarcus and non-plant-associated Aromatoleum sub-groups.</title>
        <authorList>
            <person name="Lafos M."/>
            <person name="Maluk M."/>
            <person name="Batista M."/>
            <person name="Junghare M."/>
            <person name="Carmona M."/>
            <person name="Faoro H."/>
            <person name="Cruz L.M."/>
            <person name="Battistoni F."/>
            <person name="De Souza E."/>
            <person name="Pedrosa F."/>
            <person name="Chen W.-M."/>
            <person name="Poole P.S."/>
            <person name="Dixon R.A."/>
            <person name="James E.K."/>
        </authorList>
    </citation>
    <scope>NUCLEOTIDE SEQUENCE</scope>
    <source>
        <strain evidence="1">U120</strain>
    </source>
</reference>
<name>A0ABX1N4T5_9RHOO</name>
<comment type="caution">
    <text evidence="1">The sequence shown here is derived from an EMBL/GenBank/DDBJ whole genome shotgun (WGS) entry which is preliminary data.</text>
</comment>
<organism evidence="1 2">
    <name type="scientific">Aromatoleum buckelii</name>
    <dbReference type="NCBI Taxonomy" id="200254"/>
    <lineage>
        <taxon>Bacteria</taxon>
        <taxon>Pseudomonadati</taxon>
        <taxon>Pseudomonadota</taxon>
        <taxon>Betaproteobacteria</taxon>
        <taxon>Rhodocyclales</taxon>
        <taxon>Rhodocyclaceae</taxon>
        <taxon>Aromatoleum</taxon>
    </lineage>
</organism>
<accession>A0ABX1N4T5</accession>
<dbReference type="EMBL" id="WTVH01000026">
    <property type="protein sequence ID" value="NMF94289.1"/>
    <property type="molecule type" value="Genomic_DNA"/>
</dbReference>